<evidence type="ECO:0000313" key="1">
    <source>
        <dbReference type="EMBL" id="KER24512.1"/>
    </source>
</evidence>
<evidence type="ECO:0000313" key="2">
    <source>
        <dbReference type="Proteomes" id="UP000054324"/>
    </source>
</evidence>
<dbReference type="CTD" id="20322008"/>
<dbReference type="AlphaFoldDB" id="A0A074ZFU2"/>
<dbReference type="KEGG" id="ovi:T265_07829"/>
<protein>
    <submittedName>
        <fullName evidence="1">Uncharacterized protein</fullName>
    </submittedName>
</protein>
<gene>
    <name evidence="1" type="ORF">T265_07829</name>
</gene>
<reference evidence="1 2" key="1">
    <citation type="submission" date="2013-11" db="EMBL/GenBank/DDBJ databases">
        <title>Opisthorchis viverrini - life in the bile duct.</title>
        <authorList>
            <person name="Young N.D."/>
            <person name="Nagarajan N."/>
            <person name="Lin S.J."/>
            <person name="Korhonen P.K."/>
            <person name="Jex A.R."/>
            <person name="Hall R.S."/>
            <person name="Safavi-Hemami H."/>
            <person name="Kaewkong W."/>
            <person name="Bertrand D."/>
            <person name="Gao S."/>
            <person name="Seet Q."/>
            <person name="Wongkham S."/>
            <person name="Teh B.T."/>
            <person name="Wongkham C."/>
            <person name="Intapan P.M."/>
            <person name="Maleewong W."/>
            <person name="Yang X."/>
            <person name="Hu M."/>
            <person name="Wang Z."/>
            <person name="Hofmann A."/>
            <person name="Sternberg P.W."/>
            <person name="Tan P."/>
            <person name="Wang J."/>
            <person name="Gasser R.B."/>
        </authorList>
    </citation>
    <scope>NUCLEOTIDE SEQUENCE [LARGE SCALE GENOMIC DNA]</scope>
</reference>
<keyword evidence="2" id="KW-1185">Reference proteome</keyword>
<dbReference type="RefSeq" id="XP_009171726.1">
    <property type="nucleotide sequence ID" value="XM_009173462.1"/>
</dbReference>
<proteinExistence type="predicted"/>
<name>A0A074ZFU2_OPIVI</name>
<accession>A0A074ZFU2</accession>
<dbReference type="Proteomes" id="UP000054324">
    <property type="component" value="Unassembled WGS sequence"/>
</dbReference>
<dbReference type="EMBL" id="KL596807">
    <property type="protein sequence ID" value="KER24512.1"/>
    <property type="molecule type" value="Genomic_DNA"/>
</dbReference>
<sequence>MPSVDMRSFSGFGATCLAEVNHFFGISITLALQVKNSAKVHYKRPDNGFLNIGHIQWPYRGLNSGHLTCKANVLPLFHQRTLDASEFSRLNGRVCLRLSDVTEGNSSPVLPTLWYGFTKIVAPEQEDDCSNESDVNVDNTHPANPIKLRSVSTLLAMMLLKKIFAEGEVVDALQSM</sequence>
<organism evidence="1 2">
    <name type="scientific">Opisthorchis viverrini</name>
    <name type="common">Southeast Asian liver fluke</name>
    <dbReference type="NCBI Taxonomy" id="6198"/>
    <lineage>
        <taxon>Eukaryota</taxon>
        <taxon>Metazoa</taxon>
        <taxon>Spiralia</taxon>
        <taxon>Lophotrochozoa</taxon>
        <taxon>Platyhelminthes</taxon>
        <taxon>Trematoda</taxon>
        <taxon>Digenea</taxon>
        <taxon>Opisthorchiida</taxon>
        <taxon>Opisthorchiata</taxon>
        <taxon>Opisthorchiidae</taxon>
        <taxon>Opisthorchis</taxon>
    </lineage>
</organism>
<dbReference type="GeneID" id="20322008"/>